<dbReference type="EMBL" id="BRVP01000030">
    <property type="protein sequence ID" value="GLB54011.1"/>
    <property type="molecule type" value="Genomic_DNA"/>
</dbReference>
<dbReference type="PANTHER" id="PTHR32305">
    <property type="match status" value="1"/>
</dbReference>
<dbReference type="PANTHER" id="PTHR32305:SF15">
    <property type="entry name" value="PROTEIN RHSA-RELATED"/>
    <property type="match status" value="1"/>
</dbReference>
<dbReference type="InterPro" id="IPR022385">
    <property type="entry name" value="Rhs_assc_core"/>
</dbReference>
<dbReference type="Proteomes" id="UP001143545">
    <property type="component" value="Unassembled WGS sequence"/>
</dbReference>
<dbReference type="InterPro" id="IPR050708">
    <property type="entry name" value="T6SS_VgrG/RHS"/>
</dbReference>
<dbReference type="Gene3D" id="2.180.10.10">
    <property type="entry name" value="RHS repeat-associated core"/>
    <property type="match status" value="1"/>
</dbReference>
<sequence>MNYFYQYKDHLGNNRLTYTDAASLFIEDTFDSGTSDWANTSWVSNDNERLKVSVPSNLNYVYKIFTIDPSLPLKISVDYDPGTMVGGVNGILAIREYDTSTGDWEPWTAGWSYDGWLPSTAEHLEFEVTNVTETTVMLILQRNTGNLTGETTCYLDNLVITQNDVEIVEENNYYPFGLRHNGYNDVQAGTQGGKFKYQGQELEEEFNLNLYEFELRHYDSALGRFNTTDPYEQFDSPYLAMGNNPIIAIDPNGGNCVDINGNPIACPEDEFYDDYRDNDENQITVLEEVSASNSSGSWSSEGLKDVPATWESPFANMGEFNNYYGTNFGQGDYDAAMRWLQNQQRDVMVAQHIAEFYRGRSEMSMGVLKLMFTIVTSVQLVELGTLGYIGASEYLAVRGGTQAAKTSSRILGWGNNSTGHLIKHRNALGFGEVSAQQAQKMLPQLRAAANRLLNNANPALTRVGQWHQHSNAIMRISNGKMLVTQADGTFITVINKTSNNWYNLASPLR</sequence>
<gene>
    <name evidence="1" type="ORF">NBRC110019_30520</name>
</gene>
<protein>
    <recommendedName>
        <fullName evidence="3">RHS repeat-associated core domain-containing protein</fullName>
    </recommendedName>
</protein>
<keyword evidence="2" id="KW-1185">Reference proteome</keyword>
<evidence type="ECO:0000313" key="1">
    <source>
        <dbReference type="EMBL" id="GLB54011.1"/>
    </source>
</evidence>
<dbReference type="NCBIfam" id="TIGR03696">
    <property type="entry name" value="Rhs_assc_core"/>
    <property type="match status" value="1"/>
</dbReference>
<reference evidence="1" key="1">
    <citation type="submission" date="2022-07" db="EMBL/GenBank/DDBJ databases">
        <title>Taxonomy of Novel Oxalotrophic and Methylotrophic Bacteria.</title>
        <authorList>
            <person name="Sahin N."/>
            <person name="Tani A."/>
        </authorList>
    </citation>
    <scope>NUCLEOTIDE SEQUENCE</scope>
    <source>
        <strain evidence="1">AM327</strain>
    </source>
</reference>
<name>A0A9W6B7L2_9FLAO</name>
<dbReference type="RefSeq" id="WP_281756361.1">
    <property type="nucleotide sequence ID" value="NZ_BRVP01000030.1"/>
</dbReference>
<accession>A0A9W6B7L2</accession>
<organism evidence="1 2">
    <name type="scientific">Neptunitalea chrysea</name>
    <dbReference type="NCBI Taxonomy" id="1647581"/>
    <lineage>
        <taxon>Bacteria</taxon>
        <taxon>Pseudomonadati</taxon>
        <taxon>Bacteroidota</taxon>
        <taxon>Flavobacteriia</taxon>
        <taxon>Flavobacteriales</taxon>
        <taxon>Flavobacteriaceae</taxon>
        <taxon>Neptunitalea</taxon>
    </lineage>
</organism>
<comment type="caution">
    <text evidence="1">The sequence shown here is derived from an EMBL/GenBank/DDBJ whole genome shotgun (WGS) entry which is preliminary data.</text>
</comment>
<dbReference type="AlphaFoldDB" id="A0A9W6B7L2"/>
<evidence type="ECO:0008006" key="3">
    <source>
        <dbReference type="Google" id="ProtNLM"/>
    </source>
</evidence>
<proteinExistence type="predicted"/>
<evidence type="ECO:0000313" key="2">
    <source>
        <dbReference type="Proteomes" id="UP001143545"/>
    </source>
</evidence>